<dbReference type="InterPro" id="IPR052164">
    <property type="entry name" value="Anthracycline_SecMetBiosynth"/>
</dbReference>
<dbReference type="eggNOG" id="COG3324">
    <property type="taxonomic scope" value="Bacteria"/>
</dbReference>
<dbReference type="PATRIC" id="fig|84531.7.peg.2287"/>
<dbReference type="PROSITE" id="PS51819">
    <property type="entry name" value="VOC"/>
    <property type="match status" value="2"/>
</dbReference>
<dbReference type="Pfam" id="PF00903">
    <property type="entry name" value="Glyoxalase"/>
    <property type="match status" value="1"/>
</dbReference>
<dbReference type="KEGG" id="lab:LA76x_4400"/>
<dbReference type="OrthoDB" id="9793039at2"/>
<accession>A0A0S2FG48</accession>
<sequence length="266" mass="28972">MTSLVHAPGAPCWFELATDDQVAAEAFYCALFGWTTERTPMPDSSPYTIFKLEGHDVAGAYSLVPGAWPGPDGSSVPHWGVYFRAADCDAVAKRAVALGGRLIAAPFELMEHVRMAVCSDPEGVAFLLAQQRAHPGVDRLGVDNAVCWAELATRDLDRAEAYYRRLFGWRMQAQPAAASGYRVFSDDRRRLGGLMQMGPEWGDMAPHWSIYLQVHDVDACAARAVALGGRVLLAPFDAGADRIARLSDPRGAAFYLIRVADPRAFA</sequence>
<name>A0A0S2FG48_LYSAN</name>
<evidence type="ECO:0000313" key="2">
    <source>
        <dbReference type="EMBL" id="ALN82510.1"/>
    </source>
</evidence>
<dbReference type="InterPro" id="IPR029068">
    <property type="entry name" value="Glyas_Bleomycin-R_OHBP_Dase"/>
</dbReference>
<dbReference type="PANTHER" id="PTHR33993:SF14">
    <property type="entry name" value="GB|AAF24581.1"/>
    <property type="match status" value="1"/>
</dbReference>
<dbReference type="Proteomes" id="UP000060787">
    <property type="component" value="Chromosome"/>
</dbReference>
<evidence type="ECO:0000259" key="1">
    <source>
        <dbReference type="PROSITE" id="PS51819"/>
    </source>
</evidence>
<keyword evidence="2" id="KW-0560">Oxidoreductase</keyword>
<dbReference type="Pfam" id="PF18029">
    <property type="entry name" value="Glyoxalase_6"/>
    <property type="match status" value="1"/>
</dbReference>
<protein>
    <submittedName>
        <fullName evidence="2">Glyoxalase/Bleomycin resistance /Dioxygenase superfamily protein</fullName>
    </submittedName>
</protein>
<dbReference type="InterPro" id="IPR041581">
    <property type="entry name" value="Glyoxalase_6"/>
</dbReference>
<keyword evidence="2" id="KW-0223">Dioxygenase</keyword>
<dbReference type="CDD" id="cd07247">
    <property type="entry name" value="SgaA_N_like"/>
    <property type="match status" value="2"/>
</dbReference>
<dbReference type="KEGG" id="laq:GLA29479_2335"/>
<reference evidence="2 3" key="1">
    <citation type="journal article" date="2015" name="BMC Genomics">
        <title>Comparative genomics and metabolic profiling of the genus Lysobacter.</title>
        <authorList>
            <person name="de Bruijn I."/>
            <person name="Cheng X."/>
            <person name="de Jager V."/>
            <person name="Exposito R.G."/>
            <person name="Watrous J."/>
            <person name="Patel N."/>
            <person name="Postma J."/>
            <person name="Dorrestein P.C."/>
            <person name="Kobayashi D."/>
            <person name="Raaijmakers J.M."/>
        </authorList>
    </citation>
    <scope>NUCLEOTIDE SEQUENCE [LARGE SCALE GENOMIC DNA]</scope>
    <source>
        <strain evidence="2 3">76</strain>
    </source>
</reference>
<keyword evidence="3" id="KW-1185">Reference proteome</keyword>
<dbReference type="EMBL" id="CP011129">
    <property type="protein sequence ID" value="ALN82510.1"/>
    <property type="molecule type" value="Genomic_DNA"/>
</dbReference>
<dbReference type="PANTHER" id="PTHR33993">
    <property type="entry name" value="GLYOXALASE-RELATED"/>
    <property type="match status" value="1"/>
</dbReference>
<gene>
    <name evidence="2" type="ORF">LA76x_4400</name>
</gene>
<dbReference type="STRING" id="84531.LA76x_4400"/>
<dbReference type="InterPro" id="IPR037523">
    <property type="entry name" value="VOC_core"/>
</dbReference>
<dbReference type="SUPFAM" id="SSF54593">
    <property type="entry name" value="Glyoxalase/Bleomycin resistance protein/Dihydroxybiphenyl dioxygenase"/>
    <property type="match status" value="2"/>
</dbReference>
<dbReference type="GO" id="GO:0051213">
    <property type="term" value="F:dioxygenase activity"/>
    <property type="evidence" value="ECO:0007669"/>
    <property type="project" value="UniProtKB-KW"/>
</dbReference>
<dbReference type="AlphaFoldDB" id="A0A0S2FG48"/>
<feature type="domain" description="VOC" evidence="1">
    <location>
        <begin position="145"/>
        <end position="259"/>
    </location>
</feature>
<proteinExistence type="predicted"/>
<feature type="domain" description="VOC" evidence="1">
    <location>
        <begin position="10"/>
        <end position="131"/>
    </location>
</feature>
<organism evidence="2 3">
    <name type="scientific">Lysobacter antibioticus</name>
    <dbReference type="NCBI Taxonomy" id="84531"/>
    <lineage>
        <taxon>Bacteria</taxon>
        <taxon>Pseudomonadati</taxon>
        <taxon>Pseudomonadota</taxon>
        <taxon>Gammaproteobacteria</taxon>
        <taxon>Lysobacterales</taxon>
        <taxon>Lysobacteraceae</taxon>
        <taxon>Lysobacter</taxon>
    </lineage>
</organism>
<dbReference type="Gene3D" id="3.10.180.10">
    <property type="entry name" value="2,3-Dihydroxybiphenyl 1,2-Dioxygenase, domain 1"/>
    <property type="match status" value="2"/>
</dbReference>
<dbReference type="InterPro" id="IPR004360">
    <property type="entry name" value="Glyas_Fos-R_dOase_dom"/>
</dbReference>
<evidence type="ECO:0000313" key="3">
    <source>
        <dbReference type="Proteomes" id="UP000060787"/>
    </source>
</evidence>
<dbReference type="RefSeq" id="WP_057919217.1">
    <property type="nucleotide sequence ID" value="NZ_CP011129.1"/>
</dbReference>